<protein>
    <submittedName>
        <fullName evidence="1">Uncharacterized protein</fullName>
    </submittedName>
</protein>
<dbReference type="Proteomes" id="UP000887458">
    <property type="component" value="Unassembled WGS sequence"/>
</dbReference>
<organism evidence="1 2">
    <name type="scientific">Dermatophagoides pteronyssinus</name>
    <name type="common">European house dust mite</name>
    <dbReference type="NCBI Taxonomy" id="6956"/>
    <lineage>
        <taxon>Eukaryota</taxon>
        <taxon>Metazoa</taxon>
        <taxon>Ecdysozoa</taxon>
        <taxon>Arthropoda</taxon>
        <taxon>Chelicerata</taxon>
        <taxon>Arachnida</taxon>
        <taxon>Acari</taxon>
        <taxon>Acariformes</taxon>
        <taxon>Sarcoptiformes</taxon>
        <taxon>Astigmata</taxon>
        <taxon>Psoroptidia</taxon>
        <taxon>Analgoidea</taxon>
        <taxon>Pyroglyphidae</taxon>
        <taxon>Dermatophagoidinae</taxon>
        <taxon>Dermatophagoides</taxon>
    </lineage>
</organism>
<evidence type="ECO:0000313" key="1">
    <source>
        <dbReference type="EMBL" id="KAH9412701.1"/>
    </source>
</evidence>
<proteinExistence type="predicted"/>
<accession>A0ABQ8IQU4</accession>
<evidence type="ECO:0000313" key="2">
    <source>
        <dbReference type="Proteomes" id="UP000887458"/>
    </source>
</evidence>
<gene>
    <name evidence="1" type="ORF">DERP_006668</name>
</gene>
<reference evidence="1 2" key="2">
    <citation type="journal article" date="2022" name="Mol. Biol. Evol.">
        <title>Comparative Genomics Reveals Insights into the Divergent Evolution of Astigmatic Mites and Household Pest Adaptations.</title>
        <authorList>
            <person name="Xiong Q."/>
            <person name="Wan A.T."/>
            <person name="Liu X."/>
            <person name="Fung C.S."/>
            <person name="Xiao X."/>
            <person name="Malainual N."/>
            <person name="Hou J."/>
            <person name="Wang L."/>
            <person name="Wang M."/>
            <person name="Yang K.Y."/>
            <person name="Cui Y."/>
            <person name="Leung E.L."/>
            <person name="Nong W."/>
            <person name="Shin S.K."/>
            <person name="Au S.W."/>
            <person name="Jeong K.Y."/>
            <person name="Chew F.T."/>
            <person name="Hui J.H."/>
            <person name="Leung T.F."/>
            <person name="Tungtrongchitr A."/>
            <person name="Zhong N."/>
            <person name="Liu Z."/>
            <person name="Tsui S.K."/>
        </authorList>
    </citation>
    <scope>NUCLEOTIDE SEQUENCE [LARGE SCALE GENOMIC DNA]</scope>
    <source>
        <strain evidence="1">Derp</strain>
    </source>
</reference>
<comment type="caution">
    <text evidence="1">The sequence shown here is derived from an EMBL/GenBank/DDBJ whole genome shotgun (WGS) entry which is preliminary data.</text>
</comment>
<name>A0ABQ8IQU4_DERPT</name>
<reference evidence="1 2" key="1">
    <citation type="journal article" date="2018" name="J. Allergy Clin. Immunol.">
        <title>High-quality assembly of Dermatophagoides pteronyssinus genome and transcriptome reveals a wide range of novel allergens.</title>
        <authorList>
            <person name="Liu X.Y."/>
            <person name="Yang K.Y."/>
            <person name="Wang M.Q."/>
            <person name="Kwok J.S."/>
            <person name="Zeng X."/>
            <person name="Yang Z."/>
            <person name="Xiao X.J."/>
            <person name="Lau C.P."/>
            <person name="Li Y."/>
            <person name="Huang Z.M."/>
            <person name="Ba J.G."/>
            <person name="Yim A.K."/>
            <person name="Ouyang C.Y."/>
            <person name="Ngai S.M."/>
            <person name="Chan T.F."/>
            <person name="Leung E.L."/>
            <person name="Liu L."/>
            <person name="Liu Z.G."/>
            <person name="Tsui S.K."/>
        </authorList>
    </citation>
    <scope>NUCLEOTIDE SEQUENCE [LARGE SCALE GENOMIC DNA]</scope>
    <source>
        <strain evidence="1">Derp</strain>
    </source>
</reference>
<dbReference type="EMBL" id="NJHN03000129">
    <property type="protein sequence ID" value="KAH9412701.1"/>
    <property type="molecule type" value="Genomic_DNA"/>
</dbReference>
<keyword evidence="2" id="KW-1185">Reference proteome</keyword>
<sequence>MNPSLSLLSLSSPPEISLVVAVPNELGADDCGRGGGGLAGNISEQSVDHDVRRLEPTPVDGVDCCSSIFILPVGVVVVDVDTLLESLLSSLIRVRFVSDIDDDDSDADVILSLLLLPVQDFRCDPLPPPIPDAADRKSSVSDAKRLFNTVVVCIESITLLLRLFLVRFVGHSPSNNFVIFNEFIHSSYLVLQP</sequence>